<dbReference type="InterPro" id="IPR028994">
    <property type="entry name" value="Integrin_alpha_N"/>
</dbReference>
<dbReference type="Gene3D" id="2.130.10.130">
    <property type="entry name" value="Integrin alpha, N-terminal"/>
    <property type="match status" value="1"/>
</dbReference>
<dbReference type="InterPro" id="IPR011043">
    <property type="entry name" value="Gal_Oxase/kelch_b-propeller"/>
</dbReference>
<dbReference type="PANTHER" id="PTHR36220">
    <property type="entry name" value="UNNAMED PRODUCT"/>
    <property type="match status" value="1"/>
</dbReference>
<reference evidence="1" key="1">
    <citation type="submission" date="2018-10" db="EMBL/GenBank/DDBJ databases">
        <title>Hidden diversity of soil giant viruses.</title>
        <authorList>
            <person name="Schulz F."/>
            <person name="Alteio L."/>
            <person name="Goudeau D."/>
            <person name="Ryan E.M."/>
            <person name="Malmstrom R.R."/>
            <person name="Blanchard J."/>
            <person name="Woyke T."/>
        </authorList>
    </citation>
    <scope>NUCLEOTIDE SEQUENCE</scope>
    <source>
        <strain evidence="1">HAV1</strain>
    </source>
</reference>
<dbReference type="PANTHER" id="PTHR36220:SF1">
    <property type="entry name" value="GAMMA TUBULIN COMPLEX COMPONENT C-TERMINAL DOMAIN-CONTAINING PROTEIN"/>
    <property type="match status" value="1"/>
</dbReference>
<protein>
    <submittedName>
        <fullName evidence="1">Uncharacterized protein</fullName>
    </submittedName>
</protein>
<sequence>RKNNIWSQMAKLVGTDNIGAAAQGWSVAISKNAKTIASGGISDNGTRGAVWIFTRKTDIWLQDAKLFGLNGEVLSSQGWSVSLSGNGMTLAEGGPGINASPDVGAVWIFKKNPISGAWNEGEKLVSLEDNIFLQGISVSLDCLGELLAVGAPGEASGFVLIYEQCKNKWRRFGNPIKGPLDSGFGESVSLSSGGKLLAVGAPFDNNNFGATYIYIKNECKYLQLQTVTGSAAGNPFQGRSISLSANAATLAVGGEGDINNSGGTTQGKTWIFEIETQEC</sequence>
<dbReference type="SUPFAM" id="SSF50965">
    <property type="entry name" value="Galactose oxidase, central domain"/>
    <property type="match status" value="1"/>
</dbReference>
<gene>
    <name evidence="1" type="ORF">Harvfovirus3_81</name>
</gene>
<dbReference type="EMBL" id="MK072245">
    <property type="protein sequence ID" value="AYV80636.1"/>
    <property type="molecule type" value="Genomic_DNA"/>
</dbReference>
<name>A0A3G5A080_9VIRU</name>
<accession>A0A3G5A080</accession>
<proteinExistence type="predicted"/>
<evidence type="ECO:0000313" key="1">
    <source>
        <dbReference type="EMBL" id="AYV80636.1"/>
    </source>
</evidence>
<organism evidence="1">
    <name type="scientific">Harvfovirus sp</name>
    <dbReference type="NCBI Taxonomy" id="2487768"/>
    <lineage>
        <taxon>Viruses</taxon>
        <taxon>Varidnaviria</taxon>
        <taxon>Bamfordvirae</taxon>
        <taxon>Nucleocytoviricota</taxon>
        <taxon>Megaviricetes</taxon>
        <taxon>Imitervirales</taxon>
        <taxon>Mimiviridae</taxon>
        <taxon>Klosneuvirinae</taxon>
    </lineage>
</organism>
<feature type="non-terminal residue" evidence="1">
    <location>
        <position position="1"/>
    </location>
</feature>